<dbReference type="SUPFAM" id="SSF51735">
    <property type="entry name" value="NAD(P)-binding Rossmann-fold domains"/>
    <property type="match status" value="1"/>
</dbReference>
<dbReference type="RefSeq" id="WP_154546020.1">
    <property type="nucleotide sequence ID" value="NZ_VULO01000012.1"/>
</dbReference>
<evidence type="ECO:0000313" key="14">
    <source>
        <dbReference type="Proteomes" id="UP000470875"/>
    </source>
</evidence>
<feature type="binding site" evidence="8">
    <location>
        <position position="143"/>
    </location>
    <ligand>
        <name>substrate</name>
    </ligand>
</feature>
<dbReference type="Gene3D" id="3.90.110.10">
    <property type="entry name" value="Lactate dehydrogenase/glycoside hydrolase, family 4, C-terminal"/>
    <property type="match status" value="1"/>
</dbReference>
<evidence type="ECO:0000313" key="13">
    <source>
        <dbReference type="EMBL" id="MSS85080.1"/>
    </source>
</evidence>
<evidence type="ECO:0000256" key="1">
    <source>
        <dbReference type="ARBA" id="ARBA00010141"/>
    </source>
</evidence>
<evidence type="ECO:0000256" key="3">
    <source>
        <dbReference type="ARBA" id="ARBA00022801"/>
    </source>
</evidence>
<evidence type="ECO:0000256" key="4">
    <source>
        <dbReference type="ARBA" id="ARBA00023027"/>
    </source>
</evidence>
<evidence type="ECO:0000256" key="7">
    <source>
        <dbReference type="PIRSR" id="PIRSR601088-1"/>
    </source>
</evidence>
<keyword evidence="2 9" id="KW-0479">Metal-binding</keyword>
<dbReference type="Proteomes" id="UP000470875">
    <property type="component" value="Unassembled WGS sequence"/>
</dbReference>
<dbReference type="Pfam" id="PF02056">
    <property type="entry name" value="Glyco_hydro_4"/>
    <property type="match status" value="1"/>
</dbReference>
<dbReference type="Pfam" id="PF11975">
    <property type="entry name" value="Glyco_hydro_4C"/>
    <property type="match status" value="1"/>
</dbReference>
<keyword evidence="3 11" id="KW-0378">Hydrolase</keyword>
<dbReference type="AlphaFoldDB" id="A0A6N7VVS0"/>
<evidence type="ECO:0000256" key="10">
    <source>
        <dbReference type="PIRSR" id="PIRSR601088-4"/>
    </source>
</evidence>
<dbReference type="InterPro" id="IPR019802">
    <property type="entry name" value="GlycHydrolase_4_CS"/>
</dbReference>
<evidence type="ECO:0000259" key="12">
    <source>
        <dbReference type="Pfam" id="PF11975"/>
    </source>
</evidence>
<dbReference type="PANTHER" id="PTHR32092:SF5">
    <property type="entry name" value="6-PHOSPHO-BETA-GLUCOSIDASE"/>
    <property type="match status" value="1"/>
</dbReference>
<keyword evidence="4 11" id="KW-0520">NAD</keyword>
<reference evidence="13 14" key="1">
    <citation type="submission" date="2019-08" db="EMBL/GenBank/DDBJ databases">
        <title>In-depth cultivation of the pig gut microbiome towards novel bacterial diversity and tailored functional studies.</title>
        <authorList>
            <person name="Wylensek D."/>
            <person name="Hitch T.C.A."/>
            <person name="Clavel T."/>
        </authorList>
    </citation>
    <scope>NUCLEOTIDE SEQUENCE [LARGE SCALE GENOMIC DNA]</scope>
    <source>
        <strain evidence="13 14">WB03_NA08</strain>
    </source>
</reference>
<evidence type="ECO:0000256" key="2">
    <source>
        <dbReference type="ARBA" id="ARBA00022723"/>
    </source>
</evidence>
<dbReference type="GO" id="GO:0046872">
    <property type="term" value="F:metal ion binding"/>
    <property type="evidence" value="ECO:0007669"/>
    <property type="project" value="UniProtKB-KW"/>
</dbReference>
<organism evidence="13 14">
    <name type="scientific">Scrofimicrobium canadense</name>
    <dbReference type="NCBI Taxonomy" id="2652290"/>
    <lineage>
        <taxon>Bacteria</taxon>
        <taxon>Bacillati</taxon>
        <taxon>Actinomycetota</taxon>
        <taxon>Actinomycetes</taxon>
        <taxon>Actinomycetales</taxon>
        <taxon>Actinomycetaceae</taxon>
        <taxon>Scrofimicrobium</taxon>
    </lineage>
</organism>
<sequence length="452" mass="49910">MKLTIFGGGGFRVPQIIEALAVRSRNELDVDTVCLFDISAKRLSVMKSVLEALPLTSMPRIAVTTDYREALRGADFVFSTMRVGGTHGRVIDEKVALDEGILGQETVGPGGYAYAFRTIPHAIRLAEAVKTYAPQAWVINFTNPAGIITQAMRNVMGKRVVGICDTPIGLVRRVGRALKRTESEFTYDYVGLNHLGWLRALYVDGTDMLPTLLADDNLLSEIEEARIIGFDWVRQIGMVPNEYLFYYYHNREAVEQIQNESHTRGQYLDEQQQKFYRAAGETPDQAGALWDAAHREREATYMAEARELADEGERKQSDVEEGGYQEVALDLMTALSGTATKRMILGVCNGDGPEGPLISSLDNDAVIEVPCLADGDGVHPQVVAPLIGAELGLVTQVKACENLVIKATVNRDRGLAWQALAEHPLVNSVNVAQRMFDQYCSLIPEVAEVFDR</sequence>
<proteinExistence type="inferred from homology"/>
<feature type="binding site" evidence="9">
    <location>
        <position position="164"/>
    </location>
    <ligand>
        <name>Mn(2+)</name>
        <dbReference type="ChEBI" id="CHEBI:29035"/>
    </ligand>
</feature>
<dbReference type="GO" id="GO:0016616">
    <property type="term" value="F:oxidoreductase activity, acting on the CH-OH group of donors, NAD or NADP as acceptor"/>
    <property type="evidence" value="ECO:0007669"/>
    <property type="project" value="InterPro"/>
</dbReference>
<comment type="similarity">
    <text evidence="1 11">Belongs to the glycosyl hydrolase 4 family.</text>
</comment>
<name>A0A6N7VVS0_9ACTO</name>
<keyword evidence="6 11" id="KW-0326">Glycosidase</keyword>
<evidence type="ECO:0000256" key="5">
    <source>
        <dbReference type="ARBA" id="ARBA00023211"/>
    </source>
</evidence>
<keyword evidence="9" id="KW-0170">Cobalt</keyword>
<dbReference type="InterPro" id="IPR015955">
    <property type="entry name" value="Lactate_DH/Glyco_Ohase_4_C"/>
</dbReference>
<dbReference type="PRINTS" id="PR00732">
    <property type="entry name" value="GLHYDRLASE4"/>
</dbReference>
<dbReference type="InterPro" id="IPR001088">
    <property type="entry name" value="Glyco_hydro_4"/>
</dbReference>
<feature type="active site" description="Proton donor" evidence="7">
    <location>
        <position position="165"/>
    </location>
</feature>
<evidence type="ECO:0000256" key="8">
    <source>
        <dbReference type="PIRSR" id="PIRSR601088-2"/>
    </source>
</evidence>
<feature type="domain" description="Glycosyl hydrolase family 4 C-terminal" evidence="12">
    <location>
        <begin position="189"/>
        <end position="426"/>
    </location>
</feature>
<dbReference type="InterPro" id="IPR022616">
    <property type="entry name" value="Glyco_hydro_4_C"/>
</dbReference>
<feature type="site" description="Increases basicity of active site Tyr" evidence="10">
    <location>
        <position position="105"/>
    </location>
</feature>
<feature type="active site" description="Proton acceptor" evidence="7">
    <location>
        <position position="243"/>
    </location>
</feature>
<feature type="binding site" evidence="8">
    <location>
        <position position="89"/>
    </location>
    <ligand>
        <name>substrate</name>
    </ligand>
</feature>
<feature type="binding site" evidence="9">
    <location>
        <position position="194"/>
    </location>
    <ligand>
        <name>Mn(2+)</name>
        <dbReference type="ChEBI" id="CHEBI:29035"/>
    </ligand>
</feature>
<dbReference type="SUPFAM" id="SSF56327">
    <property type="entry name" value="LDH C-terminal domain-like"/>
    <property type="match status" value="1"/>
</dbReference>
<keyword evidence="14" id="KW-1185">Reference proteome</keyword>
<accession>A0A6N7VVS0</accession>
<protein>
    <submittedName>
        <fullName evidence="13">6-phospho-beta-glucosidase</fullName>
    </submittedName>
</protein>
<evidence type="ECO:0000256" key="6">
    <source>
        <dbReference type="ARBA" id="ARBA00023295"/>
    </source>
</evidence>
<dbReference type="InterPro" id="IPR036291">
    <property type="entry name" value="NAD(P)-bd_dom_sf"/>
</dbReference>
<keyword evidence="9" id="KW-0408">Iron</keyword>
<dbReference type="GO" id="GO:0005975">
    <property type="term" value="P:carbohydrate metabolic process"/>
    <property type="evidence" value="ECO:0007669"/>
    <property type="project" value="InterPro"/>
</dbReference>
<gene>
    <name evidence="13" type="ORF">FYJ24_09960</name>
</gene>
<dbReference type="EMBL" id="VULO01000012">
    <property type="protein sequence ID" value="MSS85080.1"/>
    <property type="molecule type" value="Genomic_DNA"/>
</dbReference>
<evidence type="ECO:0000256" key="9">
    <source>
        <dbReference type="PIRSR" id="PIRSR601088-3"/>
    </source>
</evidence>
<comment type="cofactor">
    <cofactor evidence="11">
        <name>NAD(+)</name>
        <dbReference type="ChEBI" id="CHEBI:57540"/>
    </cofactor>
    <text evidence="11">Binds 1 NAD(+) per subunit.</text>
</comment>
<keyword evidence="9" id="KW-0533">Nickel</keyword>
<evidence type="ECO:0000256" key="11">
    <source>
        <dbReference type="RuleBase" id="RU361152"/>
    </source>
</evidence>
<dbReference type="PROSITE" id="PS01324">
    <property type="entry name" value="GLYCOSYL_HYDROL_F4"/>
    <property type="match status" value="1"/>
</dbReference>
<dbReference type="GO" id="GO:0004553">
    <property type="term" value="F:hydrolase activity, hydrolyzing O-glycosyl compounds"/>
    <property type="evidence" value="ECO:0007669"/>
    <property type="project" value="InterPro"/>
</dbReference>
<dbReference type="PANTHER" id="PTHR32092">
    <property type="entry name" value="6-PHOSPHO-BETA-GLUCOSIDASE-RELATED"/>
    <property type="match status" value="1"/>
</dbReference>
<keyword evidence="5 9" id="KW-0464">Manganese</keyword>
<dbReference type="Gene3D" id="3.40.50.720">
    <property type="entry name" value="NAD(P)-binding Rossmann-like Domain"/>
    <property type="match status" value="1"/>
</dbReference>
<comment type="caution">
    <text evidence="13">The sequence shown here is derived from an EMBL/GenBank/DDBJ whole genome shotgun (WGS) entry which is preliminary data.</text>
</comment>